<dbReference type="PANTHER" id="PTHR43163">
    <property type="entry name" value="DIPEPTIDE TRANSPORT SYSTEM PERMEASE PROTEIN DPPB-RELATED"/>
    <property type="match status" value="1"/>
</dbReference>
<dbReference type="PROSITE" id="PS50928">
    <property type="entry name" value="ABC_TM1"/>
    <property type="match status" value="1"/>
</dbReference>
<dbReference type="RefSeq" id="WP_018209169.1">
    <property type="nucleotide sequence ID" value="NZ_CABFNB010000110.1"/>
</dbReference>
<feature type="domain" description="ABC transmembrane type-1" evidence="8">
    <location>
        <begin position="95"/>
        <end position="323"/>
    </location>
</feature>
<keyword evidence="5 7" id="KW-1133">Transmembrane helix</keyword>
<dbReference type="CDD" id="cd06261">
    <property type="entry name" value="TM_PBP2"/>
    <property type="match status" value="1"/>
</dbReference>
<dbReference type="InterPro" id="IPR000515">
    <property type="entry name" value="MetI-like"/>
</dbReference>
<evidence type="ECO:0000256" key="5">
    <source>
        <dbReference type="ARBA" id="ARBA00022989"/>
    </source>
</evidence>
<dbReference type="Proteomes" id="UP000507954">
    <property type="component" value="Unassembled WGS sequence"/>
</dbReference>
<dbReference type="Pfam" id="PF00528">
    <property type="entry name" value="BPD_transp_1"/>
    <property type="match status" value="1"/>
</dbReference>
<evidence type="ECO:0000256" key="1">
    <source>
        <dbReference type="ARBA" id="ARBA00004651"/>
    </source>
</evidence>
<feature type="transmembrane region" description="Helical" evidence="7">
    <location>
        <begin position="254"/>
        <end position="280"/>
    </location>
</feature>
<dbReference type="Pfam" id="PF19300">
    <property type="entry name" value="BPD_transp_1_N"/>
    <property type="match status" value="1"/>
</dbReference>
<evidence type="ECO:0000256" key="7">
    <source>
        <dbReference type="RuleBase" id="RU363032"/>
    </source>
</evidence>
<dbReference type="SUPFAM" id="SSF161098">
    <property type="entry name" value="MetI-like"/>
    <property type="match status" value="1"/>
</dbReference>
<comment type="similarity">
    <text evidence="7">Belongs to the binding-protein-dependent transport system permease family.</text>
</comment>
<keyword evidence="4 7" id="KW-0812">Transmembrane</keyword>
<dbReference type="EMBL" id="CABFNB010000110">
    <property type="protein sequence ID" value="VTZ62680.1"/>
    <property type="molecule type" value="Genomic_DNA"/>
</dbReference>
<evidence type="ECO:0000256" key="6">
    <source>
        <dbReference type="ARBA" id="ARBA00023136"/>
    </source>
</evidence>
<evidence type="ECO:0000313" key="9">
    <source>
        <dbReference type="EMBL" id="VTZ62680.1"/>
    </source>
</evidence>
<feature type="transmembrane region" description="Helical" evidence="7">
    <location>
        <begin position="101"/>
        <end position="122"/>
    </location>
</feature>
<comment type="subcellular location">
    <subcellularLocation>
        <location evidence="1 7">Cell membrane</location>
        <topology evidence="1 7">Multi-pass membrane protein</topology>
    </subcellularLocation>
</comment>
<feature type="transmembrane region" description="Helical" evidence="7">
    <location>
        <begin position="300"/>
        <end position="326"/>
    </location>
</feature>
<reference evidence="9" key="1">
    <citation type="submission" date="2019-06" db="EMBL/GenBank/DDBJ databases">
        <authorList>
            <person name="Le Quere A."/>
            <person name="Colella S."/>
        </authorList>
    </citation>
    <scope>NUCLEOTIDE SEQUENCE</scope>
    <source>
        <strain evidence="9">EmedicaeMD41</strain>
    </source>
</reference>
<gene>
    <name evidence="9" type="ORF">EMEDMD4_430027</name>
</gene>
<name>A0A508X3F2_9HYPH</name>
<dbReference type="AlphaFoldDB" id="A0A508X3F2"/>
<feature type="transmembrane region" description="Helical" evidence="7">
    <location>
        <begin position="134"/>
        <end position="156"/>
    </location>
</feature>
<evidence type="ECO:0000256" key="4">
    <source>
        <dbReference type="ARBA" id="ARBA00022692"/>
    </source>
</evidence>
<keyword evidence="6 7" id="KW-0472">Membrane</keyword>
<evidence type="ECO:0000256" key="3">
    <source>
        <dbReference type="ARBA" id="ARBA00022475"/>
    </source>
</evidence>
<keyword evidence="3" id="KW-1003">Cell membrane</keyword>
<dbReference type="InterPro" id="IPR045621">
    <property type="entry name" value="BPD_transp_1_N"/>
</dbReference>
<dbReference type="GO" id="GO:0005886">
    <property type="term" value="C:plasma membrane"/>
    <property type="evidence" value="ECO:0007669"/>
    <property type="project" value="UniProtKB-SubCell"/>
</dbReference>
<evidence type="ECO:0000259" key="8">
    <source>
        <dbReference type="PROSITE" id="PS50928"/>
    </source>
</evidence>
<evidence type="ECO:0000256" key="2">
    <source>
        <dbReference type="ARBA" id="ARBA00022448"/>
    </source>
</evidence>
<organism evidence="9">
    <name type="scientific">Sinorhizobium medicae</name>
    <dbReference type="NCBI Taxonomy" id="110321"/>
    <lineage>
        <taxon>Bacteria</taxon>
        <taxon>Pseudomonadati</taxon>
        <taxon>Pseudomonadota</taxon>
        <taxon>Alphaproteobacteria</taxon>
        <taxon>Hyphomicrobiales</taxon>
        <taxon>Rhizobiaceae</taxon>
        <taxon>Sinorhizobium/Ensifer group</taxon>
        <taxon>Sinorhizobium</taxon>
    </lineage>
</organism>
<dbReference type="PANTHER" id="PTHR43163:SF6">
    <property type="entry name" value="DIPEPTIDE TRANSPORT SYSTEM PERMEASE PROTEIN DPPB-RELATED"/>
    <property type="match status" value="1"/>
</dbReference>
<feature type="transmembrane region" description="Helical" evidence="7">
    <location>
        <begin position="5"/>
        <end position="27"/>
    </location>
</feature>
<proteinExistence type="inferred from homology"/>
<dbReference type="GO" id="GO:0071916">
    <property type="term" value="F:dipeptide transmembrane transporter activity"/>
    <property type="evidence" value="ECO:0007669"/>
    <property type="project" value="TreeGrafter"/>
</dbReference>
<dbReference type="InterPro" id="IPR035906">
    <property type="entry name" value="MetI-like_sf"/>
</dbReference>
<feature type="transmembrane region" description="Helical" evidence="7">
    <location>
        <begin position="196"/>
        <end position="216"/>
    </location>
</feature>
<sequence length="333" mass="36217">MIDFLLARIGSAIVTIFGASVLAFSVLRAVPTNPARLIAGPFANDEVIAQVTANLGLDKSLPVQYLDYVTSFFIGDWGFSYSAGQPVLSQITERLPASAELALYAFLFAFFGAVLVTVLVSFLNSRWLDRFLRLLSFISVGVPPFWLALLFLMVFFERLGWFPGPVGRGPAPTGLYTGLFTIDYLLAGDFAGFGTALHHLALPSIALALGPFGYLVRLLRANLLDIINEPFVTVLHAKGVAPISTHFRHILPNAFLPTLTAGGLILAQLLGGSVLVERIFVWPGIGTLVIDGILRQDYAVVQAFIMLSAIIYIGVNLLVDILYGYVDPRVRRS</sequence>
<accession>A0A508X3F2</accession>
<protein>
    <submittedName>
        <fullName evidence="9">Binding-protein-dependent transport systems inner membrane component</fullName>
    </submittedName>
</protein>
<dbReference type="Gene3D" id="1.10.3720.10">
    <property type="entry name" value="MetI-like"/>
    <property type="match status" value="1"/>
</dbReference>
<keyword evidence="2 7" id="KW-0813">Transport</keyword>